<reference evidence="3" key="1">
    <citation type="submission" date="2020-05" db="UniProtKB">
        <authorList>
            <consortium name="EnsemblMetazoa"/>
        </authorList>
    </citation>
    <scope>IDENTIFICATION</scope>
    <source>
        <strain evidence="3">TTRI</strain>
    </source>
</reference>
<dbReference type="Pfam" id="PF00057">
    <property type="entry name" value="Ldl_recept_a"/>
    <property type="match status" value="1"/>
</dbReference>
<dbReference type="VEuPathDB" id="VectorBase:GAUT036949"/>
<dbReference type="SUPFAM" id="SSF57424">
    <property type="entry name" value="LDL receptor-like module"/>
    <property type="match status" value="1"/>
</dbReference>
<dbReference type="PROSITE" id="PS01209">
    <property type="entry name" value="LDLRA_1"/>
    <property type="match status" value="1"/>
</dbReference>
<proteinExistence type="predicted"/>
<dbReference type="EnsemblMetazoa" id="GAUT036949-RA">
    <property type="protein sequence ID" value="GAUT036949-PA"/>
    <property type="gene ID" value="GAUT036949"/>
</dbReference>
<dbReference type="InterPro" id="IPR023415">
    <property type="entry name" value="LDLR_class-A_CS"/>
</dbReference>
<keyword evidence="4" id="KW-1185">Reference proteome</keyword>
<evidence type="ECO:0000313" key="3">
    <source>
        <dbReference type="EnsemblMetazoa" id="GAUT036949-PA"/>
    </source>
</evidence>
<evidence type="ECO:0000313" key="4">
    <source>
        <dbReference type="Proteomes" id="UP000078200"/>
    </source>
</evidence>
<dbReference type="Gene3D" id="4.10.400.10">
    <property type="entry name" value="Low-density Lipoprotein Receptor"/>
    <property type="match status" value="1"/>
</dbReference>
<protein>
    <submittedName>
        <fullName evidence="3">Uncharacterized protein</fullName>
    </submittedName>
</protein>
<evidence type="ECO:0000256" key="1">
    <source>
        <dbReference type="ARBA" id="ARBA00023157"/>
    </source>
</evidence>
<organism evidence="3 4">
    <name type="scientific">Glossina austeni</name>
    <name type="common">Savannah tsetse fly</name>
    <dbReference type="NCBI Taxonomy" id="7395"/>
    <lineage>
        <taxon>Eukaryota</taxon>
        <taxon>Metazoa</taxon>
        <taxon>Ecdysozoa</taxon>
        <taxon>Arthropoda</taxon>
        <taxon>Hexapoda</taxon>
        <taxon>Insecta</taxon>
        <taxon>Pterygota</taxon>
        <taxon>Neoptera</taxon>
        <taxon>Endopterygota</taxon>
        <taxon>Diptera</taxon>
        <taxon>Brachycera</taxon>
        <taxon>Muscomorpha</taxon>
        <taxon>Hippoboscoidea</taxon>
        <taxon>Glossinidae</taxon>
        <taxon>Glossina</taxon>
    </lineage>
</organism>
<dbReference type="PROSITE" id="PS50068">
    <property type="entry name" value="LDLRA_2"/>
    <property type="match status" value="1"/>
</dbReference>
<dbReference type="FunFam" id="4.10.400.10:FF:000113">
    <property type="entry name" value="Low-density lipoprotein receptor-related protein 8"/>
    <property type="match status" value="1"/>
</dbReference>
<dbReference type="InterPro" id="IPR002172">
    <property type="entry name" value="LDrepeatLR_classA_rpt"/>
</dbReference>
<sequence>MSSVNGIRRALVLPAQSKTCSPDEFTCKSGEGECIPLAWMCDQSKDCSDGSDEASCIRE</sequence>
<name>A0A1A9VH15_GLOAU</name>
<comment type="caution">
    <text evidence="2">Lacks conserved residue(s) required for the propagation of feature annotation.</text>
</comment>
<feature type="disulfide bond" evidence="2">
    <location>
        <begin position="41"/>
        <end position="56"/>
    </location>
</feature>
<evidence type="ECO:0000256" key="2">
    <source>
        <dbReference type="PROSITE-ProRule" id="PRU00124"/>
    </source>
</evidence>
<dbReference type="STRING" id="7395.A0A1A9VH15"/>
<dbReference type="InterPro" id="IPR036055">
    <property type="entry name" value="LDL_receptor-like_sf"/>
</dbReference>
<keyword evidence="1 2" id="KW-1015">Disulfide bond</keyword>
<dbReference type="AlphaFoldDB" id="A0A1A9VH15"/>
<dbReference type="Proteomes" id="UP000078200">
    <property type="component" value="Unassembled WGS sequence"/>
</dbReference>
<dbReference type="CDD" id="cd00112">
    <property type="entry name" value="LDLa"/>
    <property type="match status" value="1"/>
</dbReference>
<accession>A0A1A9VH15</accession>
<dbReference type="SMART" id="SM00192">
    <property type="entry name" value="LDLa"/>
    <property type="match status" value="1"/>
</dbReference>